<evidence type="ECO:0000256" key="3">
    <source>
        <dbReference type="SAM" id="Phobius"/>
    </source>
</evidence>
<evidence type="ECO:0000256" key="2">
    <source>
        <dbReference type="SAM" id="MobiDB-lite"/>
    </source>
</evidence>
<name>A0A8H4N6S9_9PEZI</name>
<evidence type="ECO:0000313" key="5">
    <source>
        <dbReference type="EMBL" id="KAF4311170.1"/>
    </source>
</evidence>
<evidence type="ECO:0000256" key="1">
    <source>
        <dbReference type="SAM" id="Coils"/>
    </source>
</evidence>
<evidence type="ECO:0000313" key="6">
    <source>
        <dbReference type="Proteomes" id="UP000572817"/>
    </source>
</evidence>
<proteinExistence type="predicted"/>
<feature type="coiled-coil region" evidence="1">
    <location>
        <begin position="55"/>
        <end position="82"/>
    </location>
</feature>
<dbReference type="AlphaFoldDB" id="A0A8H4N6S9"/>
<keyword evidence="3" id="KW-0472">Membrane</keyword>
<organism evidence="5 6">
    <name type="scientific">Botryosphaeria dothidea</name>
    <dbReference type="NCBI Taxonomy" id="55169"/>
    <lineage>
        <taxon>Eukaryota</taxon>
        <taxon>Fungi</taxon>
        <taxon>Dikarya</taxon>
        <taxon>Ascomycota</taxon>
        <taxon>Pezizomycotina</taxon>
        <taxon>Dothideomycetes</taxon>
        <taxon>Dothideomycetes incertae sedis</taxon>
        <taxon>Botryosphaeriales</taxon>
        <taxon>Botryosphaeriaceae</taxon>
        <taxon>Botryosphaeria</taxon>
    </lineage>
</organism>
<keyword evidence="6" id="KW-1185">Reference proteome</keyword>
<evidence type="ECO:0000259" key="4">
    <source>
        <dbReference type="Pfam" id="PF24809"/>
    </source>
</evidence>
<feature type="compositionally biased region" description="Polar residues" evidence="2">
    <location>
        <begin position="373"/>
        <end position="383"/>
    </location>
</feature>
<dbReference type="OrthoDB" id="4840035at2759"/>
<sequence length="652" mass="73193">MQSTDSAVTQLIAGFTSTHPLHSPAPSDIKLREALVDEQQWQSEKQRCEDRANDSTSWREELDELDAKRAELRALAEEFHRHVPSNFQSELTATPKSFNDVYRATEKIRLSWEKRSERDAFVKAREYLRKVGKAINNHSNVLRILPSSNDYASVFCGALTVFIEASSNHETISEGFALAVTDINDCISTVHEEVLNYKNDSAVQNLVLRLYCLIFSFLINVMKWYTDKKRKRMMRSLNENIYSKYQQQLQQIRYLSETIHRRMLNRDLTEIRGSLAAVVSLHRKEPLKFQIGLHEQPIGESYFERFAIRLRNENKKSMLEQRELFQQSVMEMLVPEASKLTAGIAGLRLLSIAAADSTSRPVSPVPTDDEQHSSSPLNTSTSFQAEPTYTRQDILLHSAHLADFYDDRQTSPFFPTPSNSLPTFLADAAAVSRIHFLTTSPTSSILHVRFPWEAAHETQASLLASRYATASRAAGVSVISFFCRLSRADPPAGRTRETVALVALAYAAIRQLAEMLPESEGEAGGGRGRSGDATFGPARVAALDGTLRTWDGALEPLRDLVDANDEPLLYVVVDGVHLLEDASRGSMREALGRLVVLLRRVVEERTERYLVRILFTTVGLSRVLNAVLDGRDDVTVFKPVGQGGVRGGRRRL</sequence>
<keyword evidence="3" id="KW-0812">Transmembrane</keyword>
<feature type="region of interest" description="Disordered" evidence="2">
    <location>
        <begin position="358"/>
        <end position="383"/>
    </location>
</feature>
<dbReference type="Pfam" id="PF24809">
    <property type="entry name" value="DUF7708"/>
    <property type="match status" value="1"/>
</dbReference>
<dbReference type="Proteomes" id="UP000572817">
    <property type="component" value="Unassembled WGS sequence"/>
</dbReference>
<feature type="transmembrane region" description="Helical" evidence="3">
    <location>
        <begin position="206"/>
        <end position="225"/>
    </location>
</feature>
<protein>
    <recommendedName>
        <fullName evidence="4">DUF7708 domain-containing protein</fullName>
    </recommendedName>
</protein>
<keyword evidence="3" id="KW-1133">Transmembrane helix</keyword>
<accession>A0A8H4N6S9</accession>
<reference evidence="5" key="1">
    <citation type="submission" date="2020-04" db="EMBL/GenBank/DDBJ databases">
        <title>Genome Assembly and Annotation of Botryosphaeria dothidea sdau 11-99, a Latent Pathogen of Apple Fruit Ring Rot in China.</title>
        <authorList>
            <person name="Yu C."/>
            <person name="Diao Y."/>
            <person name="Lu Q."/>
            <person name="Zhao J."/>
            <person name="Cui S."/>
            <person name="Peng C."/>
            <person name="He B."/>
            <person name="Liu H."/>
        </authorList>
    </citation>
    <scope>NUCLEOTIDE SEQUENCE [LARGE SCALE GENOMIC DNA]</scope>
    <source>
        <strain evidence="5">Sdau11-99</strain>
    </source>
</reference>
<keyword evidence="1" id="KW-0175">Coiled coil</keyword>
<feature type="domain" description="DUF7708" evidence="4">
    <location>
        <begin position="127"/>
        <end position="263"/>
    </location>
</feature>
<dbReference type="InterPro" id="IPR056125">
    <property type="entry name" value="DUF7708"/>
</dbReference>
<dbReference type="EMBL" id="WWBZ02000011">
    <property type="protein sequence ID" value="KAF4311170.1"/>
    <property type="molecule type" value="Genomic_DNA"/>
</dbReference>
<gene>
    <name evidence="5" type="ORF">GTA08_BOTSDO13225</name>
</gene>
<comment type="caution">
    <text evidence="5">The sequence shown here is derived from an EMBL/GenBank/DDBJ whole genome shotgun (WGS) entry which is preliminary data.</text>
</comment>